<evidence type="ECO:0000256" key="2">
    <source>
        <dbReference type="ARBA" id="ARBA00023136"/>
    </source>
</evidence>
<evidence type="ECO:0000256" key="3">
    <source>
        <dbReference type="SAM" id="MobiDB-lite"/>
    </source>
</evidence>
<reference evidence="5" key="1">
    <citation type="submission" date="2022-02" db="EMBL/GenBank/DDBJ databases">
        <authorList>
            <person name="Henning P.M."/>
            <person name="McCubbin A.G."/>
            <person name="Shore J.S."/>
        </authorList>
    </citation>
    <scope>NUCLEOTIDE SEQUENCE</scope>
    <source>
        <strain evidence="5">F60SS</strain>
        <tissue evidence="5">Leaves</tissue>
    </source>
</reference>
<evidence type="ECO:0000313" key="5">
    <source>
        <dbReference type="EMBL" id="KAJ4831312.1"/>
    </source>
</evidence>
<sequence>MASTSLLPVSNSITHTPSSENKKSLNITIKPTMLTIVTFVSLLFLACYANIFGVFLLGPRAPTIRLQSLFLSNLNVSTTKLAANWKAKFTISNPNLASKIRIDNMESMIYYKAQNAISIASSHGFNLGLLQDKHVSMEFETTGYEGDQPVVEYPVLMEIKKDEGRGIMPFSISMNAWGTYKTNLFGWSKNFIVNSYCFDLNVMVVAGSGKGRLIGDEPRNCVVHMLFNQ</sequence>
<keyword evidence="2 4" id="KW-0472">Membrane</keyword>
<feature type="transmembrane region" description="Helical" evidence="4">
    <location>
        <begin position="33"/>
        <end position="57"/>
    </location>
</feature>
<keyword evidence="6" id="KW-1185">Reference proteome</keyword>
<dbReference type="PANTHER" id="PTHR31234">
    <property type="entry name" value="LATE EMBRYOGENESIS ABUNDANT (LEA) HYDROXYPROLINE-RICH GLYCOPROTEIN FAMILY"/>
    <property type="match status" value="1"/>
</dbReference>
<feature type="region of interest" description="Disordered" evidence="3">
    <location>
        <begin position="1"/>
        <end position="21"/>
    </location>
</feature>
<evidence type="ECO:0000313" key="6">
    <source>
        <dbReference type="Proteomes" id="UP001141552"/>
    </source>
</evidence>
<dbReference type="Proteomes" id="UP001141552">
    <property type="component" value="Unassembled WGS sequence"/>
</dbReference>
<organism evidence="5 6">
    <name type="scientific">Turnera subulata</name>
    <dbReference type="NCBI Taxonomy" id="218843"/>
    <lineage>
        <taxon>Eukaryota</taxon>
        <taxon>Viridiplantae</taxon>
        <taxon>Streptophyta</taxon>
        <taxon>Embryophyta</taxon>
        <taxon>Tracheophyta</taxon>
        <taxon>Spermatophyta</taxon>
        <taxon>Magnoliopsida</taxon>
        <taxon>eudicotyledons</taxon>
        <taxon>Gunneridae</taxon>
        <taxon>Pentapetalae</taxon>
        <taxon>rosids</taxon>
        <taxon>fabids</taxon>
        <taxon>Malpighiales</taxon>
        <taxon>Passifloraceae</taxon>
        <taxon>Turnera</taxon>
    </lineage>
</organism>
<protein>
    <recommendedName>
        <fullName evidence="7">Late embryogenesis abundant protein LEA-2 subgroup domain-containing protein</fullName>
    </recommendedName>
</protein>
<gene>
    <name evidence="5" type="ORF">Tsubulata_037565</name>
</gene>
<dbReference type="InterPro" id="IPR044839">
    <property type="entry name" value="NDR1-like"/>
</dbReference>
<keyword evidence="4" id="KW-1133">Transmembrane helix</keyword>
<keyword evidence="4" id="KW-0812">Transmembrane</keyword>
<evidence type="ECO:0008006" key="7">
    <source>
        <dbReference type="Google" id="ProtNLM"/>
    </source>
</evidence>
<dbReference type="AlphaFoldDB" id="A0A9Q0FH77"/>
<dbReference type="GO" id="GO:0005886">
    <property type="term" value="C:plasma membrane"/>
    <property type="evidence" value="ECO:0007669"/>
    <property type="project" value="TreeGrafter"/>
</dbReference>
<comment type="caution">
    <text evidence="5">The sequence shown here is derived from an EMBL/GenBank/DDBJ whole genome shotgun (WGS) entry which is preliminary data.</text>
</comment>
<accession>A0A9Q0FH77</accession>
<reference evidence="5" key="2">
    <citation type="journal article" date="2023" name="Plants (Basel)">
        <title>Annotation of the Turnera subulata (Passifloraceae) Draft Genome Reveals the S-Locus Evolved after the Divergence of Turneroideae from Passifloroideae in a Stepwise Manner.</title>
        <authorList>
            <person name="Henning P.M."/>
            <person name="Roalson E.H."/>
            <person name="Mir W."/>
            <person name="McCubbin A.G."/>
            <person name="Shore J.S."/>
        </authorList>
    </citation>
    <scope>NUCLEOTIDE SEQUENCE</scope>
    <source>
        <strain evidence="5">F60SS</strain>
    </source>
</reference>
<dbReference type="PANTHER" id="PTHR31234:SF55">
    <property type="entry name" value="LATE EMBRYOGENESIS ABUNDANT (LEA) HYDROXYPROLINE-RICH GLYCOPROTEIN FAMILY"/>
    <property type="match status" value="1"/>
</dbReference>
<evidence type="ECO:0000256" key="1">
    <source>
        <dbReference type="ARBA" id="ARBA00004370"/>
    </source>
</evidence>
<dbReference type="GO" id="GO:0098542">
    <property type="term" value="P:defense response to other organism"/>
    <property type="evidence" value="ECO:0007669"/>
    <property type="project" value="InterPro"/>
</dbReference>
<name>A0A9Q0FH77_9ROSI</name>
<comment type="subcellular location">
    <subcellularLocation>
        <location evidence="1">Membrane</location>
    </subcellularLocation>
</comment>
<evidence type="ECO:0000256" key="4">
    <source>
        <dbReference type="SAM" id="Phobius"/>
    </source>
</evidence>
<proteinExistence type="predicted"/>
<dbReference type="EMBL" id="JAKUCV010005407">
    <property type="protein sequence ID" value="KAJ4831312.1"/>
    <property type="molecule type" value="Genomic_DNA"/>
</dbReference>
<dbReference type="OrthoDB" id="1708017at2759"/>